<dbReference type="Proteomes" id="UP000001593">
    <property type="component" value="Unassembled WGS sequence"/>
</dbReference>
<sequence length="291" mass="33112">MEVERPQSSAQRIYRFHPPTEKKTGQEIANVILEKLQSLGLDPKNIRGQGYDEAANMSSDNVGSPAQNQEAPKAVYVHYSGHCLNLFIAHSCHQQSITSAIDKLKQCSLFFLEVQNEKVFLTFEKAVDDADRRKALVYMCRTRWAARHNAYTHFYQSFTFIITSLENIIYGANSELMGGEHQDASWDRRSKDNAASLLASLTSFYFIVSFLVLYEFLSHLAGITVKLQGRAVDIFKGLSVHASRLHCFVPSILCEKFPDEEAEAILDTYKDDLPSLELLHQELVRFKIRLL</sequence>
<dbReference type="EMBL" id="DS469670">
    <property type="protein sequence ID" value="EDO36427.1"/>
    <property type="molecule type" value="Genomic_DNA"/>
</dbReference>
<dbReference type="HOGENOM" id="CLU_957443_0_0_1"/>
<keyword evidence="1" id="KW-0812">Transmembrane</keyword>
<evidence type="ECO:0000313" key="3">
    <source>
        <dbReference type="Proteomes" id="UP000001593"/>
    </source>
</evidence>
<dbReference type="AlphaFoldDB" id="A7SIQ1"/>
<dbReference type="STRING" id="45351.A7SIQ1"/>
<reference evidence="2 3" key="1">
    <citation type="journal article" date="2007" name="Science">
        <title>Sea anemone genome reveals ancestral eumetazoan gene repertoire and genomic organization.</title>
        <authorList>
            <person name="Putnam N.H."/>
            <person name="Srivastava M."/>
            <person name="Hellsten U."/>
            <person name="Dirks B."/>
            <person name="Chapman J."/>
            <person name="Salamov A."/>
            <person name="Terry A."/>
            <person name="Shapiro H."/>
            <person name="Lindquist E."/>
            <person name="Kapitonov V.V."/>
            <person name="Jurka J."/>
            <person name="Genikhovich G."/>
            <person name="Grigoriev I.V."/>
            <person name="Lucas S.M."/>
            <person name="Steele R.E."/>
            <person name="Finnerty J.R."/>
            <person name="Technau U."/>
            <person name="Martindale M.Q."/>
            <person name="Rokhsar D.S."/>
        </authorList>
    </citation>
    <scope>NUCLEOTIDE SEQUENCE [LARGE SCALE GENOMIC DNA]</scope>
    <source>
        <strain evidence="3">CH2 X CH6</strain>
    </source>
</reference>
<dbReference type="PANTHER" id="PTHR46289">
    <property type="entry name" value="52 KDA REPRESSOR OF THE INHIBITOR OF THE PROTEIN KINASE-LIKE PROTEIN-RELATED"/>
    <property type="match status" value="1"/>
</dbReference>
<evidence type="ECO:0000256" key="1">
    <source>
        <dbReference type="SAM" id="Phobius"/>
    </source>
</evidence>
<keyword evidence="1" id="KW-0472">Membrane</keyword>
<protein>
    <submittedName>
        <fullName evidence="2">Uncharacterized protein</fullName>
    </submittedName>
</protein>
<keyword evidence="3" id="KW-1185">Reference proteome</keyword>
<name>A7SIQ1_NEMVE</name>
<dbReference type="PANTHER" id="PTHR46289:SF16">
    <property type="entry name" value="52 KDA REPRESSOR OF THE INHIBITOR OF THE PROTEIN KINASE"/>
    <property type="match status" value="1"/>
</dbReference>
<accession>A7SIQ1</accession>
<evidence type="ECO:0000313" key="2">
    <source>
        <dbReference type="EMBL" id="EDO36427.1"/>
    </source>
</evidence>
<keyword evidence="1" id="KW-1133">Transmembrane helix</keyword>
<proteinExistence type="predicted"/>
<dbReference type="InterPro" id="IPR052958">
    <property type="entry name" value="IFN-induced_PKR_regulator"/>
</dbReference>
<dbReference type="SUPFAM" id="SSF53098">
    <property type="entry name" value="Ribonuclease H-like"/>
    <property type="match status" value="1"/>
</dbReference>
<dbReference type="OMA" id="DEAANMS"/>
<dbReference type="InParanoid" id="A7SIQ1"/>
<gene>
    <name evidence="2" type="ORF">NEMVEDRAFT_v1g212889</name>
</gene>
<dbReference type="InterPro" id="IPR012337">
    <property type="entry name" value="RNaseH-like_sf"/>
</dbReference>
<organism evidence="2 3">
    <name type="scientific">Nematostella vectensis</name>
    <name type="common">Starlet sea anemone</name>
    <dbReference type="NCBI Taxonomy" id="45351"/>
    <lineage>
        <taxon>Eukaryota</taxon>
        <taxon>Metazoa</taxon>
        <taxon>Cnidaria</taxon>
        <taxon>Anthozoa</taxon>
        <taxon>Hexacorallia</taxon>
        <taxon>Actiniaria</taxon>
        <taxon>Edwardsiidae</taxon>
        <taxon>Nematostella</taxon>
    </lineage>
</organism>
<dbReference type="PhylomeDB" id="A7SIQ1"/>
<feature type="transmembrane region" description="Helical" evidence="1">
    <location>
        <begin position="197"/>
        <end position="217"/>
    </location>
</feature>